<name>A0AAQ4CW98_9CREN</name>
<protein>
    <recommendedName>
        <fullName evidence="4">ZIP family metal transporter</fullName>
    </recommendedName>
</protein>
<organism evidence="2 3">
    <name type="scientific">Saccharolobus caldissimus</name>
    <dbReference type="NCBI Taxonomy" id="1702097"/>
    <lineage>
        <taxon>Archaea</taxon>
        <taxon>Thermoproteota</taxon>
        <taxon>Thermoprotei</taxon>
        <taxon>Sulfolobales</taxon>
        <taxon>Sulfolobaceae</taxon>
        <taxon>Saccharolobus</taxon>
    </lineage>
</organism>
<keyword evidence="1" id="KW-0472">Membrane</keyword>
<dbReference type="AlphaFoldDB" id="A0AAQ4CW98"/>
<evidence type="ECO:0000313" key="2">
    <source>
        <dbReference type="EMBL" id="BDC00080.1"/>
    </source>
</evidence>
<feature type="transmembrane region" description="Helical" evidence="1">
    <location>
        <begin position="165"/>
        <end position="186"/>
    </location>
</feature>
<keyword evidence="3" id="KW-1185">Reference proteome</keyword>
<dbReference type="RefSeq" id="WP_229570743.1">
    <property type="nucleotide sequence ID" value="NZ_AP025226.1"/>
</dbReference>
<feature type="transmembrane region" description="Helical" evidence="1">
    <location>
        <begin position="67"/>
        <end position="90"/>
    </location>
</feature>
<accession>A0AAQ4CW98</accession>
<evidence type="ECO:0000256" key="1">
    <source>
        <dbReference type="SAM" id="Phobius"/>
    </source>
</evidence>
<sequence length="253" mass="26636">MNYFPIILGLIAGSTVSIGSLSIVNVNKKIMGYLGAFTGGILSYLALDTGSEAEEIITNFLTSKDYVEFLIGLCLTSIGLLGTWIILSLLEKNSKEENTKVPLMVASALGIHNIGEGFAIAAALLSGSLASAWAFTIGFAVHNATEGIAISSPALLSKSKLSLKVLILLSLFAGLPTSLGASIFYLGITNELFLALLNTIASASLVFVMIRINIIAAALLGGFKVKFWTWLFIGIAVTYSLESILTLLSGSSF</sequence>
<keyword evidence="1" id="KW-1133">Transmembrane helix</keyword>
<dbReference type="EMBL" id="AP025226">
    <property type="protein sequence ID" value="BDC00080.1"/>
    <property type="molecule type" value="Genomic_DNA"/>
</dbReference>
<gene>
    <name evidence="2" type="ORF">SACC_30960</name>
</gene>
<evidence type="ECO:0000313" key="3">
    <source>
        <dbReference type="Proteomes" id="UP001319921"/>
    </source>
</evidence>
<keyword evidence="1" id="KW-0812">Transmembrane</keyword>
<dbReference type="KEGG" id="scas:SACC_30960"/>
<feature type="transmembrane region" description="Helical" evidence="1">
    <location>
        <begin position="227"/>
        <end position="248"/>
    </location>
</feature>
<evidence type="ECO:0008006" key="4">
    <source>
        <dbReference type="Google" id="ProtNLM"/>
    </source>
</evidence>
<proteinExistence type="predicted"/>
<dbReference type="Proteomes" id="UP001319921">
    <property type="component" value="Chromosome"/>
</dbReference>
<dbReference type="GeneID" id="68867820"/>
<feature type="transmembrane region" description="Helical" evidence="1">
    <location>
        <begin position="6"/>
        <end position="23"/>
    </location>
</feature>
<feature type="transmembrane region" description="Helical" evidence="1">
    <location>
        <begin position="192"/>
        <end position="220"/>
    </location>
</feature>
<reference evidence="2 3" key="1">
    <citation type="journal article" date="2022" name="Microbiol. Resour. Announc.">
        <title>Complete Genome Sequence of the Hyperthermophilic and Acidophilic Archaeon Saccharolobus caldissimus Strain HS-3T.</title>
        <authorList>
            <person name="Sakai H.D."/>
            <person name="Kurosawa N."/>
        </authorList>
    </citation>
    <scope>NUCLEOTIDE SEQUENCE [LARGE SCALE GENOMIC DNA]</scope>
    <source>
        <strain evidence="2 3">JCM32116</strain>
    </source>
</reference>